<accession>A0A0F9MPP9</accession>
<sequence>MSKGRASYWALRFPSKRKASQHAATGVGAGFSPEPVRIGA</sequence>
<comment type="caution">
    <text evidence="2">The sequence shown here is derived from an EMBL/GenBank/DDBJ whole genome shotgun (WGS) entry which is preliminary data.</text>
</comment>
<protein>
    <submittedName>
        <fullName evidence="2">Uncharacterized protein</fullName>
    </submittedName>
</protein>
<feature type="region of interest" description="Disordered" evidence="1">
    <location>
        <begin position="20"/>
        <end position="40"/>
    </location>
</feature>
<gene>
    <name evidence="2" type="ORF">LCGC14_1433660</name>
</gene>
<evidence type="ECO:0000256" key="1">
    <source>
        <dbReference type="SAM" id="MobiDB-lite"/>
    </source>
</evidence>
<name>A0A0F9MPP9_9ZZZZ</name>
<dbReference type="EMBL" id="LAZR01009692">
    <property type="protein sequence ID" value="KKM71142.1"/>
    <property type="molecule type" value="Genomic_DNA"/>
</dbReference>
<dbReference type="AlphaFoldDB" id="A0A0F9MPP9"/>
<evidence type="ECO:0000313" key="2">
    <source>
        <dbReference type="EMBL" id="KKM71142.1"/>
    </source>
</evidence>
<proteinExistence type="predicted"/>
<organism evidence="2">
    <name type="scientific">marine sediment metagenome</name>
    <dbReference type="NCBI Taxonomy" id="412755"/>
    <lineage>
        <taxon>unclassified sequences</taxon>
        <taxon>metagenomes</taxon>
        <taxon>ecological metagenomes</taxon>
    </lineage>
</organism>
<reference evidence="2" key="1">
    <citation type="journal article" date="2015" name="Nature">
        <title>Complex archaea that bridge the gap between prokaryotes and eukaryotes.</title>
        <authorList>
            <person name="Spang A."/>
            <person name="Saw J.H."/>
            <person name="Jorgensen S.L."/>
            <person name="Zaremba-Niedzwiedzka K."/>
            <person name="Martijn J."/>
            <person name="Lind A.E."/>
            <person name="van Eijk R."/>
            <person name="Schleper C."/>
            <person name="Guy L."/>
            <person name="Ettema T.J."/>
        </authorList>
    </citation>
    <scope>NUCLEOTIDE SEQUENCE</scope>
</reference>